<sequence length="1408" mass="161087">MRLVSSLFIIFSYVIQYGISFESHDLNAPAENLNKPFDASPVEVLSEVFDKPLSDRLNYRLIQISNGMKIMLISDPGSDRAGASVSVGAGSFSDPKEYPGMAHFCEHLVFMGTKKYPEEDGFSLYLSSHGGTYNAYTTSEETNYFFEVDSDHLEGSLDRLAQFFVSPLFREDAVKRESHAVDSEHKKNLRSDPWRREEVRKRTSNSTHPFSTFSTGNLYTLNVGPRKKNKSVADEVHKFFNTNYVSAVMKVAVYGKESLDDLQKMAVKVFSQIPKKEVSTPKIQGSPLDGKLGTYFVYKPLFSSGEIHLEFLIPDQSRLYKSHPLYYLQYILTFEGPTSPVAYLRKLGYASYIRFEYMHLRNGNDILDVIIGLSGSLSVSYKVVIKEFFSCLKYYKDRGIKQEVFEEIKTIQNMNFNYRPKPGVIDYVSELSSTMQNPHLPYQHILNSYVLKEFSKEDIESLFNVLTPDNFRLSMDLQYFGNRFNQTEEYYDSRYVEGTMESTFIQELKNVGNPIRLLGYPKNPHISKNLEITMEKLDRPPTKPVLYRESKICSLWVVHGSSSHVPRGTVTILLRGPVSHFTSLDQVRLDLLVEYINYALGDDRYYYSMAGTNIHVKSVYHGIEIIIDAYSDKIMEVFNSFIELINEDLIVSEVFDGIRQMFFFKYLATPSYPFSLARLASKMFFFPHVFTPRELLYEISILKLSELFAFFYDFFSNLYFDILIVGNVHPEDSLHISYMLEAVFTPRPILPSEFLNPRAIIMKRNSSYYVELENPDDDDPSSAIQYYCEVASILDAKKASALSVLSSILDHHAYDVLRTHEQLGYIVRGFLMQLETVLGYAVVIQSERQPYVLESRINRFFEESLNYISNLPDDVFASYVESTMNSLKSLPRSMIGESRKLWGSIYYRTYDFDTVNETISVYLSLKKSDVVDLYKQTIYDGSRMSRKKLSHLVASAMNSKNFHIDDIPYPKLSNYLATAMKVSISEEELKEISYKCVNTTVFMATLLDKVANMKNLTAQQKGEHATGLEAFFLDTYSSYKSLLMKQLGESIKDVREYKTFSAHSHAISRYALVDPSKVELNIEKAIENLVKCGKPFFWRSSLLSMTRSYPEYDYRSSYPLIGRHSNSYELEHMRSRSVVNSLSYNTGQYYYNQRPSGYTEQFLSSRWKNKSNNECNPCTTLEKMSNAEQSAFFHNEMVKTSVKDKSFNVNDDDAMFLGLPVASKTSSSYIHDELGLKNCSASASALQQGSSYQYPFTCFQGHSTNMNSITENRVTNSVNSNNAMNKNSSFFYRKKSNSVMENNEVLSLVSTNKMRNMIAPIGTKSSSISSFDSLNKQILDAAAVVKPLQYCFSSDSDLKNNIDNDSLKKYVESEVPASYSWNSRIWNDNVKNFGITSNSNGVGLDVLC</sequence>
<gene>
    <name evidence="1" type="ORF">PORY_002829</name>
</gene>
<name>A0ACB7CA20_9ASCO</name>
<comment type="caution">
    <text evidence="1">The sequence shown here is derived from an EMBL/GenBank/DDBJ whole genome shotgun (WGS) entry which is preliminary data.</text>
</comment>
<proteinExistence type="predicted"/>
<keyword evidence="2" id="KW-1185">Reference proteome</keyword>
<organism evidence="1 2">
    <name type="scientific">Pneumocystis oryctolagi</name>
    <dbReference type="NCBI Taxonomy" id="42067"/>
    <lineage>
        <taxon>Eukaryota</taxon>
        <taxon>Fungi</taxon>
        <taxon>Dikarya</taxon>
        <taxon>Ascomycota</taxon>
        <taxon>Taphrinomycotina</taxon>
        <taxon>Pneumocystomycetes</taxon>
        <taxon>Pneumocystaceae</taxon>
        <taxon>Pneumocystis</taxon>
    </lineage>
</organism>
<protein>
    <submittedName>
        <fullName evidence="1">Uncharacterized protein</fullName>
    </submittedName>
</protein>
<evidence type="ECO:0000313" key="2">
    <source>
        <dbReference type="Proteomes" id="UP000768646"/>
    </source>
</evidence>
<evidence type="ECO:0000313" key="1">
    <source>
        <dbReference type="EMBL" id="KAG4303768.1"/>
    </source>
</evidence>
<reference evidence="1 2" key="1">
    <citation type="journal article" date="2021" name="Commun. Biol.">
        <title>Genomic insights into the host specific adaptation of the Pneumocystis genus.</title>
        <authorList>
            <person name="Cisse O.H."/>
            <person name="Ma L."/>
            <person name="Dekker J.P."/>
            <person name="Khil P.P."/>
            <person name="Youn J.-H."/>
            <person name="Brenchley J.M."/>
            <person name="Blair R."/>
            <person name="Pahar B."/>
            <person name="Chabe M."/>
            <person name="Van Rompay K.K.A."/>
            <person name="Keesler R."/>
            <person name="Sukura A."/>
            <person name="Hirsch V."/>
            <person name="Kutty G."/>
            <person name="Liu Y."/>
            <person name="Peng L."/>
            <person name="Chen J."/>
            <person name="Song J."/>
            <person name="Weissenbacher-Lang C."/>
            <person name="Xu J."/>
            <person name="Upham N.S."/>
            <person name="Stajich J.E."/>
            <person name="Cuomo C.A."/>
            <person name="Cushion M.T."/>
            <person name="Kovacs J.A."/>
        </authorList>
    </citation>
    <scope>NUCLEOTIDE SEQUENCE [LARGE SCALE GENOMIC DNA]</scope>
    <source>
        <strain evidence="1 2">RABM</strain>
    </source>
</reference>
<dbReference type="EMBL" id="JABTEG010000027">
    <property type="protein sequence ID" value="KAG4303768.1"/>
    <property type="molecule type" value="Genomic_DNA"/>
</dbReference>
<dbReference type="Proteomes" id="UP000768646">
    <property type="component" value="Unassembled WGS sequence"/>
</dbReference>
<accession>A0ACB7CA20</accession>